<name>A0A5C4MHJ4_9RHOB</name>
<evidence type="ECO:0000313" key="3">
    <source>
        <dbReference type="EMBL" id="TNC43796.1"/>
    </source>
</evidence>
<dbReference type="AlphaFoldDB" id="A0A5C4MHJ4"/>
<dbReference type="InterPro" id="IPR041657">
    <property type="entry name" value="HTH_17"/>
</dbReference>
<reference evidence="3 4" key="1">
    <citation type="submission" date="2019-06" db="EMBL/GenBank/DDBJ databases">
        <title>YIM 131921 draft genome.</title>
        <authorList>
            <person name="Jiang L."/>
        </authorList>
    </citation>
    <scope>NUCLEOTIDE SEQUENCE [LARGE SCALE GENOMIC DNA]</scope>
    <source>
        <strain evidence="3 4">YIM 131921</strain>
    </source>
</reference>
<keyword evidence="1" id="KW-0175">Coiled coil</keyword>
<proteinExistence type="predicted"/>
<protein>
    <recommendedName>
        <fullName evidence="2">Helix-turn-helix domain-containing protein</fullName>
    </recommendedName>
</protein>
<dbReference type="Pfam" id="PF12728">
    <property type="entry name" value="HTH_17"/>
    <property type="match status" value="1"/>
</dbReference>
<organism evidence="3 4">
    <name type="scientific">Rubellimicrobium rubrum</name>
    <dbReference type="NCBI Taxonomy" id="2585369"/>
    <lineage>
        <taxon>Bacteria</taxon>
        <taxon>Pseudomonadati</taxon>
        <taxon>Pseudomonadota</taxon>
        <taxon>Alphaproteobacteria</taxon>
        <taxon>Rhodobacterales</taxon>
        <taxon>Roseobacteraceae</taxon>
        <taxon>Rubellimicrobium</taxon>
    </lineage>
</organism>
<dbReference type="EMBL" id="VDFU01000060">
    <property type="protein sequence ID" value="TNC43796.1"/>
    <property type="molecule type" value="Genomic_DNA"/>
</dbReference>
<dbReference type="RefSeq" id="WP_139079067.1">
    <property type="nucleotide sequence ID" value="NZ_VDFU01000060.1"/>
</dbReference>
<keyword evidence="4" id="KW-1185">Reference proteome</keyword>
<comment type="caution">
    <text evidence="3">The sequence shown here is derived from an EMBL/GenBank/DDBJ whole genome shotgun (WGS) entry which is preliminary data.</text>
</comment>
<evidence type="ECO:0000313" key="4">
    <source>
        <dbReference type="Proteomes" id="UP000305887"/>
    </source>
</evidence>
<feature type="domain" description="Helix-turn-helix" evidence="2">
    <location>
        <begin position="3"/>
        <end position="47"/>
    </location>
</feature>
<evidence type="ECO:0000256" key="1">
    <source>
        <dbReference type="SAM" id="Coils"/>
    </source>
</evidence>
<gene>
    <name evidence="3" type="ORF">FHG66_20805</name>
</gene>
<accession>A0A5C4MHJ4</accession>
<feature type="coiled-coil region" evidence="1">
    <location>
        <begin position="106"/>
        <end position="140"/>
    </location>
</feature>
<dbReference type="OrthoDB" id="7909028at2"/>
<evidence type="ECO:0000259" key="2">
    <source>
        <dbReference type="Pfam" id="PF12728"/>
    </source>
</evidence>
<sequence>MEYTLTEAAQATALSRPTIFRAIKTGKLSARREADKSYRIDASELARVFPTISVNKPDVTARHDEKRAEQAETAQPIGPDTALLQLQVHLLEQQVVRERQIAEQVRELADRERETFQETVADLRKRLDRSEERVLALTVERVVSAPPAPSLTVTEPAVASVQPNPWAGVLARLFGRA</sequence>
<dbReference type="Proteomes" id="UP000305887">
    <property type="component" value="Unassembled WGS sequence"/>
</dbReference>